<keyword evidence="1" id="KW-0479">Metal-binding</keyword>
<dbReference type="InterPro" id="IPR013083">
    <property type="entry name" value="Znf_RING/FYVE/PHD"/>
</dbReference>
<dbReference type="GO" id="GO:0008270">
    <property type="term" value="F:zinc ion binding"/>
    <property type="evidence" value="ECO:0007669"/>
    <property type="project" value="UniProtKB-KW"/>
</dbReference>
<evidence type="ECO:0000313" key="9">
    <source>
        <dbReference type="Proteomes" id="UP000541610"/>
    </source>
</evidence>
<dbReference type="PROSITE" id="PS50089">
    <property type="entry name" value="ZF_RING_2"/>
    <property type="match status" value="1"/>
</dbReference>
<evidence type="ECO:0000256" key="6">
    <source>
        <dbReference type="SAM" id="Phobius"/>
    </source>
</evidence>
<dbReference type="Gene3D" id="3.10.310.50">
    <property type="match status" value="1"/>
</dbReference>
<dbReference type="PANTHER" id="PTHR33748:SF5">
    <property type="entry name" value="GROUND-LIKE DOMAIN-CONTAINING PROTEIN"/>
    <property type="match status" value="1"/>
</dbReference>
<keyword evidence="2 4" id="KW-0863">Zinc-finger</keyword>
<accession>A0A7J6P1I6</accession>
<dbReference type="InterPro" id="IPR007621">
    <property type="entry name" value="TPM_dom"/>
</dbReference>
<evidence type="ECO:0000256" key="5">
    <source>
        <dbReference type="SAM" id="MobiDB-lite"/>
    </source>
</evidence>
<evidence type="ECO:0000256" key="3">
    <source>
        <dbReference type="ARBA" id="ARBA00022833"/>
    </source>
</evidence>
<keyword evidence="6" id="KW-0472">Membrane</keyword>
<organism evidence="8 9">
    <name type="scientific">Perkinsus olseni</name>
    <name type="common">Perkinsus atlanticus</name>
    <dbReference type="NCBI Taxonomy" id="32597"/>
    <lineage>
        <taxon>Eukaryota</taxon>
        <taxon>Sar</taxon>
        <taxon>Alveolata</taxon>
        <taxon>Perkinsozoa</taxon>
        <taxon>Perkinsea</taxon>
        <taxon>Perkinsida</taxon>
        <taxon>Perkinsidae</taxon>
        <taxon>Perkinsus</taxon>
    </lineage>
</organism>
<dbReference type="Pfam" id="PF04536">
    <property type="entry name" value="TPM_phosphatase"/>
    <property type="match status" value="1"/>
</dbReference>
<feature type="region of interest" description="Disordered" evidence="5">
    <location>
        <begin position="1"/>
        <end position="34"/>
    </location>
</feature>
<dbReference type="InterPro" id="IPR001841">
    <property type="entry name" value="Znf_RING"/>
</dbReference>
<feature type="region of interest" description="Disordered" evidence="5">
    <location>
        <begin position="605"/>
        <end position="655"/>
    </location>
</feature>
<feature type="domain" description="RING-type" evidence="7">
    <location>
        <begin position="454"/>
        <end position="521"/>
    </location>
</feature>
<evidence type="ECO:0000313" key="8">
    <source>
        <dbReference type="EMBL" id="KAF4689586.1"/>
    </source>
</evidence>
<dbReference type="PANTHER" id="PTHR33748">
    <property type="entry name" value="PROTEIN CBG04600"/>
    <property type="match status" value="1"/>
</dbReference>
<keyword evidence="6" id="KW-0812">Transmembrane</keyword>
<dbReference type="SMART" id="SM01197">
    <property type="entry name" value="FANCL_C"/>
    <property type="match status" value="1"/>
</dbReference>
<dbReference type="SUPFAM" id="SSF57850">
    <property type="entry name" value="RING/U-box"/>
    <property type="match status" value="1"/>
</dbReference>
<comment type="caution">
    <text evidence="8">The sequence shown here is derived from an EMBL/GenBank/DDBJ whole genome shotgun (WGS) entry which is preliminary data.</text>
</comment>
<dbReference type="Pfam" id="PF00097">
    <property type="entry name" value="zf-C3HC4"/>
    <property type="match status" value="1"/>
</dbReference>
<evidence type="ECO:0000256" key="1">
    <source>
        <dbReference type="ARBA" id="ARBA00022723"/>
    </source>
</evidence>
<proteinExistence type="predicted"/>
<dbReference type="SMART" id="SM00184">
    <property type="entry name" value="RING"/>
    <property type="match status" value="1"/>
</dbReference>
<gene>
    <name evidence="8" type="ORF">FOZ60_001484</name>
</gene>
<name>A0A7J6P1I6_PEROL</name>
<feature type="region of interest" description="Disordered" evidence="5">
    <location>
        <begin position="168"/>
        <end position="213"/>
    </location>
</feature>
<evidence type="ECO:0000259" key="7">
    <source>
        <dbReference type="PROSITE" id="PS50089"/>
    </source>
</evidence>
<dbReference type="AlphaFoldDB" id="A0A7J6P1I6"/>
<feature type="compositionally biased region" description="Low complexity" evidence="5">
    <location>
        <begin position="22"/>
        <end position="32"/>
    </location>
</feature>
<dbReference type="Proteomes" id="UP000541610">
    <property type="component" value="Unassembled WGS sequence"/>
</dbReference>
<feature type="compositionally biased region" description="Gly residues" evidence="5">
    <location>
        <begin position="629"/>
        <end position="655"/>
    </location>
</feature>
<dbReference type="GO" id="GO:0016020">
    <property type="term" value="C:membrane"/>
    <property type="evidence" value="ECO:0007669"/>
    <property type="project" value="TreeGrafter"/>
</dbReference>
<dbReference type="OrthoDB" id="429607at2759"/>
<feature type="compositionally biased region" description="Polar residues" evidence="5">
    <location>
        <begin position="605"/>
        <end position="618"/>
    </location>
</feature>
<dbReference type="Gene3D" id="3.30.40.10">
    <property type="entry name" value="Zinc/RING finger domain, C3HC4 (zinc finger)"/>
    <property type="match status" value="1"/>
</dbReference>
<evidence type="ECO:0000256" key="4">
    <source>
        <dbReference type="PROSITE-ProRule" id="PRU00175"/>
    </source>
</evidence>
<dbReference type="EMBL" id="JABANP010000120">
    <property type="protein sequence ID" value="KAF4689586.1"/>
    <property type="molecule type" value="Genomic_DNA"/>
</dbReference>
<evidence type="ECO:0000256" key="2">
    <source>
        <dbReference type="ARBA" id="ARBA00022771"/>
    </source>
</evidence>
<protein>
    <recommendedName>
        <fullName evidence="7">RING-type domain-containing protein</fullName>
    </recommendedName>
</protein>
<keyword evidence="6" id="KW-1133">Transmembrane helix</keyword>
<feature type="transmembrane region" description="Helical" evidence="6">
    <location>
        <begin position="399"/>
        <end position="422"/>
    </location>
</feature>
<feature type="region of interest" description="Disordered" evidence="5">
    <location>
        <begin position="524"/>
        <end position="554"/>
    </location>
</feature>
<sequence length="655" mass="72064">MTTSIRATHGPSSSAPPGPGPGRRFWGLPLPGRSGGAAAPAQEILRRFLVELDAFIPEEKARMGEGCAAIYRLEEIRDHREYVNEEETIMLCVEGSGFDLHQLRSTVKGEAAYRTLCEETQTRFIEMQQGLSSRIQDLEAEKIVLLERVEELEDALRRSVQKKDDVEEPLRNGFVTTRRTPPIEQRAFHPPPRRKKGAKKPPGVSSNNRRASYGGVIEYRGPSQSGGAKVVSVVAAFEYPDPQHDPERCGLSTPGWICDPDRYLSRDEINFLDQELRKGFAVDSECGPYQLAVAISRNTWPVGGVERFARSIHNAWGVGHAPCDSGVVMALDIGNREMFISTGKAANDRMSTSSASVIIDRMRPFMREYKYAEGIFEGVKLIRQVVDTGEQLSGITFPLILFFTLFFGIWGCVIFFFIKACLQNRRTSAVRRQLGRMEKERAEALQGHFRQTSCPICLEDFELHPSSDKKNDESAEQQAPLTGQECELLRCGHKFHKACLQEWQEQGIHRARDGLRCPVCRKDVNKDEDSDDEHGGGGPNGGGKRVPSSSSSTGLGGGMTYVGPFYPGYEYGPLWDFQMMRLRHQYPGIVTDGFVQQYSWTSLGTGASSCPMPSQDRSINPPPPPSSHQGGGGSGFGGSNFGGGGASGGGAGGSW</sequence>
<reference evidence="8 9" key="1">
    <citation type="submission" date="2020-04" db="EMBL/GenBank/DDBJ databases">
        <title>Perkinsus olseni comparative genomics.</title>
        <authorList>
            <person name="Bogema D.R."/>
        </authorList>
    </citation>
    <scope>NUCLEOTIDE SEQUENCE [LARGE SCALE GENOMIC DNA]</scope>
    <source>
        <strain evidence="8">00978-12</strain>
    </source>
</reference>
<dbReference type="InterPro" id="IPR018957">
    <property type="entry name" value="Znf_C3HC4_RING-type"/>
</dbReference>
<keyword evidence="3" id="KW-0862">Zinc</keyword>